<evidence type="ECO:0000256" key="1">
    <source>
        <dbReference type="ARBA" id="ARBA00007358"/>
    </source>
</evidence>
<dbReference type="Gene3D" id="3.40.50.1970">
    <property type="match status" value="1"/>
</dbReference>
<keyword evidence="6" id="KW-1185">Reference proteome</keyword>
<accession>M1WQP3</accession>
<dbReference type="Pfam" id="PF00465">
    <property type="entry name" value="Fe-ADH"/>
    <property type="match status" value="1"/>
</dbReference>
<dbReference type="Proteomes" id="UP000011724">
    <property type="component" value="Chromosome"/>
</dbReference>
<proteinExistence type="inferred from homology"/>
<dbReference type="HOGENOM" id="CLU_007207_0_0_7"/>
<reference evidence="5 6" key="1">
    <citation type="journal article" date="2013" name="PLoS ONE">
        <title>The first genomic and proteomic characterization of a deep-sea sulfate reducer: insights into the piezophilic lifestyle of Desulfovibrio piezophilus.</title>
        <authorList>
            <person name="Pradel N."/>
            <person name="Ji B."/>
            <person name="Gimenez G."/>
            <person name="Talla E."/>
            <person name="Lenoble P."/>
            <person name="Garel M."/>
            <person name="Tamburini C."/>
            <person name="Fourquet P."/>
            <person name="Lebrun R."/>
            <person name="Bertin P."/>
            <person name="Denis Y."/>
            <person name="Pophillat M."/>
            <person name="Barbe V."/>
            <person name="Ollivier B."/>
            <person name="Dolla A."/>
        </authorList>
    </citation>
    <scope>NUCLEOTIDE SEQUENCE [LARGE SCALE GENOMIC DNA]</scope>
    <source>
        <strain evidence="6">DSM 10523 / SB164P1</strain>
    </source>
</reference>
<dbReference type="PANTHER" id="PTHR11496:SF102">
    <property type="entry name" value="ALCOHOL DEHYDROGENASE 4"/>
    <property type="match status" value="1"/>
</dbReference>
<sequence>MLSTKFAIPDIIFGHGSITHLPQCAQRVGARRIFFVSDKGLEEAGWVDRVRGILRANNLDCVYFNNVNSNPRDSQVHEGARLYREEGCDVIIALGGGSPMDAAKGIGIIVGNGGQIRDYEGANRIMRPLPPMILIPSTAGSSSDISQYCIITDVKRQVKMSIISRSLVPNISIIDPQILVTQNRSLILAASIDALAHAVESYVSKLASPFTEMQALKAIDLITANILPAAEEKDIKALEQLSIAATAAGMSFSNAGLGSLHAIAHSLGGIYDVLHGWVHPVLLPSVMRYNMPSCVEKMGDIGRQIAGARLCPDKHTAQIGIDTLEQLFKDLNLNTQLRQLLPDKSTLEDICKTATHDACHLTNPRAADWQDLMSICEEAW</sequence>
<comment type="similarity">
    <text evidence="1">Belongs to the iron-containing alcohol dehydrogenase family.</text>
</comment>
<evidence type="ECO:0000259" key="4">
    <source>
        <dbReference type="Pfam" id="PF25137"/>
    </source>
</evidence>
<dbReference type="BioCyc" id="DPIE1322246:BN4_RS09300-MONOMER"/>
<dbReference type="KEGG" id="dpi:BN4_11854"/>
<evidence type="ECO:0000313" key="5">
    <source>
        <dbReference type="EMBL" id="CCH49089.1"/>
    </source>
</evidence>
<dbReference type="SUPFAM" id="SSF56796">
    <property type="entry name" value="Dehydroquinate synthase-like"/>
    <property type="match status" value="1"/>
</dbReference>
<keyword evidence="2 5" id="KW-0560">Oxidoreductase</keyword>
<dbReference type="EMBL" id="FO203427">
    <property type="protein sequence ID" value="CCH49089.1"/>
    <property type="molecule type" value="Genomic_DNA"/>
</dbReference>
<dbReference type="GO" id="GO:0004022">
    <property type="term" value="F:alcohol dehydrogenase (NAD+) activity"/>
    <property type="evidence" value="ECO:0007669"/>
    <property type="project" value="UniProtKB-EC"/>
</dbReference>
<dbReference type="EC" id="1.1.1.1" evidence="5"/>
<dbReference type="InterPro" id="IPR056798">
    <property type="entry name" value="ADH_Fe_C"/>
</dbReference>
<dbReference type="AlphaFoldDB" id="M1WQP3"/>
<dbReference type="OrthoDB" id="9778433at2"/>
<dbReference type="PANTHER" id="PTHR11496">
    <property type="entry name" value="ALCOHOL DEHYDROGENASE"/>
    <property type="match status" value="1"/>
</dbReference>
<organism evidence="5 6">
    <name type="scientific">Pseudodesulfovibrio piezophilus (strain DSM 21447 / JCM 15486 / C1TLV30)</name>
    <name type="common">Desulfovibrio piezophilus</name>
    <dbReference type="NCBI Taxonomy" id="1322246"/>
    <lineage>
        <taxon>Bacteria</taxon>
        <taxon>Pseudomonadati</taxon>
        <taxon>Thermodesulfobacteriota</taxon>
        <taxon>Desulfovibrionia</taxon>
        <taxon>Desulfovibrionales</taxon>
        <taxon>Desulfovibrionaceae</taxon>
    </lineage>
</organism>
<dbReference type="FunFam" id="3.40.50.1970:FF:000003">
    <property type="entry name" value="Alcohol dehydrogenase, iron-containing"/>
    <property type="match status" value="1"/>
</dbReference>
<dbReference type="eggNOG" id="COG1454">
    <property type="taxonomic scope" value="Bacteria"/>
</dbReference>
<evidence type="ECO:0000256" key="2">
    <source>
        <dbReference type="ARBA" id="ARBA00023002"/>
    </source>
</evidence>
<dbReference type="RefSeq" id="WP_015415133.1">
    <property type="nucleotide sequence ID" value="NC_020409.1"/>
</dbReference>
<evidence type="ECO:0000259" key="3">
    <source>
        <dbReference type="Pfam" id="PF00465"/>
    </source>
</evidence>
<dbReference type="InterPro" id="IPR039697">
    <property type="entry name" value="Alcohol_dehydrogenase_Fe"/>
</dbReference>
<dbReference type="Pfam" id="PF25137">
    <property type="entry name" value="ADH_Fe_C"/>
    <property type="match status" value="1"/>
</dbReference>
<name>M1WQP3_PSEP2</name>
<feature type="domain" description="Alcohol dehydrogenase iron-type/glycerol dehydrogenase GldA" evidence="3">
    <location>
        <begin position="10"/>
        <end position="176"/>
    </location>
</feature>
<protein>
    <submittedName>
        <fullName evidence="5">Fe-containing alcohol dehydrogenase</fullName>
        <ecNumber evidence="5">1.1.1.1</ecNumber>
    </submittedName>
</protein>
<dbReference type="Gene3D" id="1.20.1090.10">
    <property type="entry name" value="Dehydroquinate synthase-like - alpha domain"/>
    <property type="match status" value="1"/>
</dbReference>
<dbReference type="PATRIC" id="fig|879567.3.peg.1955"/>
<evidence type="ECO:0000313" key="6">
    <source>
        <dbReference type="Proteomes" id="UP000011724"/>
    </source>
</evidence>
<dbReference type="GO" id="GO:0046872">
    <property type="term" value="F:metal ion binding"/>
    <property type="evidence" value="ECO:0007669"/>
    <property type="project" value="InterPro"/>
</dbReference>
<feature type="domain" description="Fe-containing alcohol dehydrogenase-like C-terminal" evidence="4">
    <location>
        <begin position="189"/>
        <end position="380"/>
    </location>
</feature>
<dbReference type="STRING" id="1322246.BN4_11854"/>
<reference evidence="6" key="2">
    <citation type="journal article" date="2013" name="Stand. Genomic Sci.">
        <title>Complete genome sequence of Desulfocapsa sulfexigens, a marine deltaproteobacterium specialized in disproportionating inorganic sulfur compounds.</title>
        <authorList>
            <person name="Finster K.W."/>
            <person name="Kjeldsen K.U."/>
            <person name="Kube M."/>
            <person name="Reinhardt R."/>
            <person name="Mussmann M."/>
            <person name="Amann R."/>
            <person name="Schreiber L."/>
        </authorList>
    </citation>
    <scope>NUCLEOTIDE SEQUENCE [LARGE SCALE GENOMIC DNA]</scope>
    <source>
        <strain evidence="6">DSM 10523 / SB164P1</strain>
    </source>
</reference>
<gene>
    <name evidence="5" type="primary">yiaY</name>
    <name evidence="5" type="ordered locus">BN4_11854</name>
</gene>
<dbReference type="InterPro" id="IPR001670">
    <property type="entry name" value="ADH_Fe/GldA"/>
</dbReference>